<feature type="transmembrane region" description="Helical" evidence="1">
    <location>
        <begin position="55"/>
        <end position="72"/>
    </location>
</feature>
<name>A0A239CKH8_9ACTN</name>
<evidence type="ECO:0000256" key="1">
    <source>
        <dbReference type="SAM" id="Phobius"/>
    </source>
</evidence>
<evidence type="ECO:0000313" key="3">
    <source>
        <dbReference type="Proteomes" id="UP000198280"/>
    </source>
</evidence>
<keyword evidence="3" id="KW-1185">Reference proteome</keyword>
<feature type="transmembrane region" description="Helical" evidence="1">
    <location>
        <begin position="78"/>
        <end position="98"/>
    </location>
</feature>
<accession>A0A239CKH8</accession>
<reference evidence="2 3" key="1">
    <citation type="submission" date="2017-06" db="EMBL/GenBank/DDBJ databases">
        <authorList>
            <person name="Kim H.J."/>
            <person name="Triplett B.A."/>
        </authorList>
    </citation>
    <scope>NUCLEOTIDE SEQUENCE [LARGE SCALE GENOMIC DNA]</scope>
    <source>
        <strain evidence="2 3">CGMCC 4.1858</strain>
    </source>
</reference>
<keyword evidence="1" id="KW-0812">Transmembrane</keyword>
<organism evidence="2 3">
    <name type="scientific">Actinacidiphila glaucinigra</name>
    <dbReference type="NCBI Taxonomy" id="235986"/>
    <lineage>
        <taxon>Bacteria</taxon>
        <taxon>Bacillati</taxon>
        <taxon>Actinomycetota</taxon>
        <taxon>Actinomycetes</taxon>
        <taxon>Kitasatosporales</taxon>
        <taxon>Streptomycetaceae</taxon>
        <taxon>Actinacidiphila</taxon>
    </lineage>
</organism>
<dbReference type="RefSeq" id="WP_089223218.1">
    <property type="nucleotide sequence ID" value="NZ_FZOF01000004.1"/>
</dbReference>
<keyword evidence="1" id="KW-0472">Membrane</keyword>
<protein>
    <recommendedName>
        <fullName evidence="4">DUF3040 domain-containing protein</fullName>
    </recommendedName>
</protein>
<proteinExistence type="predicted"/>
<dbReference type="EMBL" id="FZOF01000004">
    <property type="protein sequence ID" value="SNS20746.1"/>
    <property type="molecule type" value="Genomic_DNA"/>
</dbReference>
<dbReference type="Proteomes" id="UP000198280">
    <property type="component" value="Unassembled WGS sequence"/>
</dbReference>
<sequence length="108" mass="12120">MEGSGLTERERRALAEIEDLMRDDDVLERQLRTMRLDPEPDPRPGPADLLRRPRALLLALLAIVCLGLLIAATVTTLLAVVCAFVVTWLVTLVVAVRLPGTARRRRRR</sequence>
<dbReference type="AlphaFoldDB" id="A0A239CKH8"/>
<evidence type="ECO:0008006" key="4">
    <source>
        <dbReference type="Google" id="ProtNLM"/>
    </source>
</evidence>
<evidence type="ECO:0000313" key="2">
    <source>
        <dbReference type="EMBL" id="SNS20746.1"/>
    </source>
</evidence>
<keyword evidence="1" id="KW-1133">Transmembrane helix</keyword>
<gene>
    <name evidence="2" type="ORF">SAMN05216252_10488</name>
</gene>